<reference evidence="2 3" key="1">
    <citation type="submission" date="2018-08" db="EMBL/GenBank/DDBJ databases">
        <title>A genome reference for cultivated species of the human gut microbiota.</title>
        <authorList>
            <person name="Zou Y."/>
            <person name="Xue W."/>
            <person name="Luo G."/>
        </authorList>
    </citation>
    <scope>NUCLEOTIDE SEQUENCE [LARGE SCALE GENOMIC DNA]</scope>
    <source>
        <strain evidence="2 3">OM02-16</strain>
    </source>
</reference>
<keyword evidence="1" id="KW-0472">Membrane</keyword>
<name>A0A3E5G5G2_9FIRM</name>
<feature type="transmembrane region" description="Helical" evidence="1">
    <location>
        <begin position="9"/>
        <end position="30"/>
    </location>
</feature>
<feature type="transmembrane region" description="Helical" evidence="1">
    <location>
        <begin position="175"/>
        <end position="194"/>
    </location>
</feature>
<protein>
    <submittedName>
        <fullName evidence="2">Uncharacterized protein</fullName>
    </submittedName>
</protein>
<accession>A0A3E5G5G2</accession>
<gene>
    <name evidence="2" type="ORF">DXB16_14515</name>
</gene>
<organism evidence="2 3">
    <name type="scientific">Dorea longicatena</name>
    <dbReference type="NCBI Taxonomy" id="88431"/>
    <lineage>
        <taxon>Bacteria</taxon>
        <taxon>Bacillati</taxon>
        <taxon>Bacillota</taxon>
        <taxon>Clostridia</taxon>
        <taxon>Lachnospirales</taxon>
        <taxon>Lachnospiraceae</taxon>
        <taxon>Dorea</taxon>
    </lineage>
</organism>
<feature type="transmembrane region" description="Helical" evidence="1">
    <location>
        <begin position="149"/>
        <end position="169"/>
    </location>
</feature>
<dbReference type="AlphaFoldDB" id="A0A3E5G5G2"/>
<keyword evidence="1" id="KW-0812">Transmembrane</keyword>
<evidence type="ECO:0000256" key="1">
    <source>
        <dbReference type="SAM" id="Phobius"/>
    </source>
</evidence>
<evidence type="ECO:0000313" key="3">
    <source>
        <dbReference type="Proteomes" id="UP000261285"/>
    </source>
</evidence>
<dbReference type="Proteomes" id="UP000261285">
    <property type="component" value="Unassembled WGS sequence"/>
</dbReference>
<dbReference type="RefSeq" id="WP_117598654.1">
    <property type="nucleotide sequence ID" value="NZ_CABMEZ010000032.1"/>
</dbReference>
<dbReference type="EMBL" id="QSVN01000032">
    <property type="protein sequence ID" value="RGO29277.1"/>
    <property type="molecule type" value="Genomic_DNA"/>
</dbReference>
<proteinExistence type="predicted"/>
<keyword evidence="1" id="KW-1133">Transmembrane helix</keyword>
<feature type="transmembrane region" description="Helical" evidence="1">
    <location>
        <begin position="45"/>
        <end position="62"/>
    </location>
</feature>
<sequence>MDSALDKVGLYDFFGVFLSGMLVVVVSFYLDLPLVNLIENTDNDIINVILFMLESYFLGLILQEASSAIDKKYFKFREKARSNFLNDDNKIIDNELELKSFRELANKILSIQENNHAYSKDENEYVYYQCKTFLETHGKSDKVNRINSLYAMSRSLIVSLPLCLISYFICNIKSLDVQTFIVIFIMILLILIFYRRTERFSTYKVRVILRHYKILNEKNT</sequence>
<evidence type="ECO:0000313" key="2">
    <source>
        <dbReference type="EMBL" id="RGO29277.1"/>
    </source>
</evidence>
<comment type="caution">
    <text evidence="2">The sequence shown here is derived from an EMBL/GenBank/DDBJ whole genome shotgun (WGS) entry which is preliminary data.</text>
</comment>